<dbReference type="SUPFAM" id="SSF53613">
    <property type="entry name" value="Ribokinase-like"/>
    <property type="match status" value="1"/>
</dbReference>
<evidence type="ECO:0000256" key="5">
    <source>
        <dbReference type="ARBA" id="ARBA00022840"/>
    </source>
</evidence>
<comment type="similarity">
    <text evidence="1">Belongs to the carbohydrate kinase PfkB family.</text>
</comment>
<name>A0ABU1GU93_9GAMM</name>
<feature type="domain" description="Carbohydrate kinase PfkB" evidence="6">
    <location>
        <begin position="5"/>
        <end position="305"/>
    </location>
</feature>
<organism evidence="7 8">
    <name type="scientific">Larsenimonas suaedae</name>
    <dbReference type="NCBI Taxonomy" id="1851019"/>
    <lineage>
        <taxon>Bacteria</taxon>
        <taxon>Pseudomonadati</taxon>
        <taxon>Pseudomonadota</taxon>
        <taxon>Gammaproteobacteria</taxon>
        <taxon>Oceanospirillales</taxon>
        <taxon>Halomonadaceae</taxon>
        <taxon>Larsenimonas</taxon>
    </lineage>
</organism>
<keyword evidence="4 7" id="KW-0418">Kinase</keyword>
<accession>A0ABU1GU93</accession>
<keyword evidence="5" id="KW-0067">ATP-binding</keyword>
<evidence type="ECO:0000256" key="2">
    <source>
        <dbReference type="ARBA" id="ARBA00022679"/>
    </source>
</evidence>
<evidence type="ECO:0000256" key="4">
    <source>
        <dbReference type="ARBA" id="ARBA00022777"/>
    </source>
</evidence>
<protein>
    <submittedName>
        <fullName evidence="7">Carbohydrate kinase</fullName>
        <ecNumber evidence="7">2.7.1.-</ecNumber>
    </submittedName>
</protein>
<dbReference type="InterPro" id="IPR029056">
    <property type="entry name" value="Ribokinase-like"/>
</dbReference>
<keyword evidence="8" id="KW-1185">Reference proteome</keyword>
<dbReference type="Proteomes" id="UP001269375">
    <property type="component" value="Unassembled WGS sequence"/>
</dbReference>
<dbReference type="Gene3D" id="3.40.1190.20">
    <property type="match status" value="1"/>
</dbReference>
<evidence type="ECO:0000256" key="3">
    <source>
        <dbReference type="ARBA" id="ARBA00022741"/>
    </source>
</evidence>
<dbReference type="PANTHER" id="PTHR43085:SF1">
    <property type="entry name" value="PSEUDOURIDINE KINASE-RELATED"/>
    <property type="match status" value="1"/>
</dbReference>
<evidence type="ECO:0000313" key="7">
    <source>
        <dbReference type="EMBL" id="MDR5895598.1"/>
    </source>
</evidence>
<dbReference type="InterPro" id="IPR011611">
    <property type="entry name" value="PfkB_dom"/>
</dbReference>
<dbReference type="EMBL" id="JARWAO010000002">
    <property type="protein sequence ID" value="MDR5895598.1"/>
    <property type="molecule type" value="Genomic_DNA"/>
</dbReference>
<gene>
    <name evidence="7" type="ORF">QC825_05880</name>
</gene>
<evidence type="ECO:0000313" key="8">
    <source>
        <dbReference type="Proteomes" id="UP001269375"/>
    </source>
</evidence>
<dbReference type="EC" id="2.7.1.-" evidence="7"/>
<evidence type="ECO:0000259" key="6">
    <source>
        <dbReference type="Pfam" id="PF00294"/>
    </source>
</evidence>
<keyword evidence="3" id="KW-0547">Nucleotide-binding</keyword>
<proteinExistence type="inferred from homology"/>
<dbReference type="Pfam" id="PF00294">
    <property type="entry name" value="PfkB"/>
    <property type="match status" value="1"/>
</dbReference>
<dbReference type="CDD" id="cd01167">
    <property type="entry name" value="bac_FRK"/>
    <property type="match status" value="1"/>
</dbReference>
<keyword evidence="2 7" id="KW-0808">Transferase</keyword>
<dbReference type="InterPro" id="IPR050306">
    <property type="entry name" value="PfkB_Carbo_kinase"/>
</dbReference>
<sequence>MFLICGEALFDFFVDDTESSHSGFSFNAIAGGSPFNVALGLARMKRNAGLLTGLANDFLGDRLYSVLEKEGVTTDYLVRLDAPTTLAMVAPGSDGAPQYAFYGEKAADRSLEDVHLPALAETVSGIHLGSYSLVVEPTAGTLMTLLERESKGRLVSLDPNIRLSIEPDVRRWQDRVEAFAAWAHLIKVSDEDIALLYPERTLEDVARSFLSERCRLVVVTRGGEGALAFTHDHEPIDIKGEPVELIDAVGAGDTFQAALLCWLDEQGMASPEGLAALKASHIEAMLHFCHKAAAVTCSRRGPDLPSRQDIDG</sequence>
<evidence type="ECO:0000256" key="1">
    <source>
        <dbReference type="ARBA" id="ARBA00010688"/>
    </source>
</evidence>
<reference evidence="7 8" key="1">
    <citation type="submission" date="2023-04" db="EMBL/GenBank/DDBJ databases">
        <title>A long-awaited taxogenomic arrangement of the family Halomonadaceae.</title>
        <authorList>
            <person name="De La Haba R."/>
            <person name="Chuvochina M."/>
            <person name="Wittouck S."/>
            <person name="Arahal D.R."/>
            <person name="Sanchez-Porro C."/>
            <person name="Hugenholtz P."/>
            <person name="Ventosa A."/>
        </authorList>
    </citation>
    <scope>NUCLEOTIDE SEQUENCE [LARGE SCALE GENOMIC DNA]</scope>
    <source>
        <strain evidence="7 8">DSM 22428</strain>
    </source>
</reference>
<dbReference type="GO" id="GO:0016301">
    <property type="term" value="F:kinase activity"/>
    <property type="evidence" value="ECO:0007669"/>
    <property type="project" value="UniProtKB-KW"/>
</dbReference>
<comment type="caution">
    <text evidence="7">The sequence shown here is derived from an EMBL/GenBank/DDBJ whole genome shotgun (WGS) entry which is preliminary data.</text>
</comment>
<dbReference type="RefSeq" id="WP_251591841.1">
    <property type="nucleotide sequence ID" value="NZ_JAMLJI010000001.1"/>
</dbReference>
<dbReference type="PANTHER" id="PTHR43085">
    <property type="entry name" value="HEXOKINASE FAMILY MEMBER"/>
    <property type="match status" value="1"/>
</dbReference>